<sequence>MRNYYHYASTNDKVLTHSLLNPTVNFELSKEGKSDKNVSLGVVKENDAGIFVTGARLLATLGPQADEVEVFPSTLLNRQKGSDLEYAFAFVASLNSPGLRMICRDSYDHQKSHYDAPLSSRYEEMDAVITFNEVFVPWERVFIYRDPDFCNRIFIETNALTQMMHQVVCGKLAKAEFIVGLLCAMARASGKDKDMAIKGQIAEAMFIAETVRALRFSAEQHAHEDEYGNYIPMRRPLDTSRNLFPKMYPRLIELVQLLGSSSLMATPSELDLTNEISGDVSRYFQLQNLESKDRIALFRLAHDISVSGFGSRQTLYERFFFGPPNVMHSIYFDLYNKDDM</sequence>
<dbReference type="PANTHER" id="PTHR36117">
    <property type="entry name" value="4-HYDROXYPHENYLACETATE 3-MONOOXYGENASE-RELATED"/>
    <property type="match status" value="1"/>
</dbReference>
<dbReference type="Pfam" id="PF11794">
    <property type="entry name" value="HpaB_N"/>
    <property type="match status" value="1"/>
</dbReference>
<organism evidence="6">
    <name type="scientific">marine metagenome</name>
    <dbReference type="NCBI Taxonomy" id="408172"/>
    <lineage>
        <taxon>unclassified sequences</taxon>
        <taxon>metagenomes</taxon>
        <taxon>ecological metagenomes</taxon>
    </lineage>
</organism>
<dbReference type="SUPFAM" id="SSF47203">
    <property type="entry name" value="Acyl-CoA dehydrogenase C-terminal domain-like"/>
    <property type="match status" value="1"/>
</dbReference>
<evidence type="ECO:0000256" key="2">
    <source>
        <dbReference type="ARBA" id="ARBA00022827"/>
    </source>
</evidence>
<dbReference type="EMBL" id="UINC01108976">
    <property type="protein sequence ID" value="SVC75485.1"/>
    <property type="molecule type" value="Genomic_DNA"/>
</dbReference>
<dbReference type="Pfam" id="PF03241">
    <property type="entry name" value="HpaB"/>
    <property type="match status" value="1"/>
</dbReference>
<feature type="domain" description="HpaB/PvcC/4-BUDH N-terminal" evidence="5">
    <location>
        <begin position="1"/>
        <end position="143"/>
    </location>
</feature>
<evidence type="ECO:0000256" key="3">
    <source>
        <dbReference type="ARBA" id="ARBA00023002"/>
    </source>
</evidence>
<dbReference type="Gene3D" id="2.40.110.10">
    <property type="entry name" value="Butyryl-CoA Dehydrogenase, subunit A, domain 2"/>
    <property type="match status" value="1"/>
</dbReference>
<evidence type="ECO:0000259" key="4">
    <source>
        <dbReference type="Pfam" id="PF03241"/>
    </source>
</evidence>
<reference evidence="6" key="1">
    <citation type="submission" date="2018-05" db="EMBL/GenBank/DDBJ databases">
        <authorList>
            <person name="Lanie J.A."/>
            <person name="Ng W.-L."/>
            <person name="Kazmierczak K.M."/>
            <person name="Andrzejewski T.M."/>
            <person name="Davidsen T.M."/>
            <person name="Wayne K.J."/>
            <person name="Tettelin H."/>
            <person name="Glass J.I."/>
            <person name="Rusch D."/>
            <person name="Podicherti R."/>
            <person name="Tsui H.-C.T."/>
            <person name="Winkler M.E."/>
        </authorList>
    </citation>
    <scope>NUCLEOTIDE SEQUENCE</scope>
</reference>
<dbReference type="InterPro" id="IPR036250">
    <property type="entry name" value="AcylCo_DH-like_C"/>
</dbReference>
<dbReference type="GO" id="GO:0016627">
    <property type="term" value="F:oxidoreductase activity, acting on the CH-CH group of donors"/>
    <property type="evidence" value="ECO:0007669"/>
    <property type="project" value="InterPro"/>
</dbReference>
<dbReference type="AlphaFoldDB" id="A0A382PS47"/>
<dbReference type="SUPFAM" id="SSF56645">
    <property type="entry name" value="Acyl-CoA dehydrogenase NM domain-like"/>
    <property type="match status" value="1"/>
</dbReference>
<evidence type="ECO:0000313" key="6">
    <source>
        <dbReference type="EMBL" id="SVC75485.1"/>
    </source>
</evidence>
<gene>
    <name evidence="6" type="ORF">METZ01_LOCUS328339</name>
</gene>
<keyword evidence="2" id="KW-0274">FAD</keyword>
<feature type="non-terminal residue" evidence="6">
    <location>
        <position position="340"/>
    </location>
</feature>
<protein>
    <recommendedName>
        <fullName evidence="7">HpaB/PvcC/4-BUDH C-terminal domain-containing protein</fullName>
    </recommendedName>
</protein>
<proteinExistence type="predicted"/>
<dbReference type="InterPro" id="IPR024674">
    <property type="entry name" value="HpaB/PvcC/4-BUDH_N"/>
</dbReference>
<name>A0A382PS47_9ZZZZ</name>
<dbReference type="InterPro" id="IPR046373">
    <property type="entry name" value="Acyl-CoA_Oxase/DH_mid-dom_sf"/>
</dbReference>
<dbReference type="InterPro" id="IPR004925">
    <property type="entry name" value="HpaB/PvcC/4-BUDH"/>
</dbReference>
<dbReference type="InterPro" id="IPR024719">
    <property type="entry name" value="HpaB/PvcC/4-BUDH_C"/>
</dbReference>
<keyword evidence="1" id="KW-0285">Flavoprotein</keyword>
<accession>A0A382PS47</accession>
<dbReference type="PANTHER" id="PTHR36117:SF3">
    <property type="entry name" value="4-HYDROXYPHENYLACETATE 3-MONOOXYGENASE-RELATED"/>
    <property type="match status" value="1"/>
</dbReference>
<dbReference type="Gene3D" id="1.20.140.10">
    <property type="entry name" value="Butyryl-CoA Dehydrogenase, subunit A, domain 3"/>
    <property type="match status" value="1"/>
</dbReference>
<evidence type="ECO:0000256" key="1">
    <source>
        <dbReference type="ARBA" id="ARBA00022630"/>
    </source>
</evidence>
<keyword evidence="3" id="KW-0560">Oxidoreductase</keyword>
<evidence type="ECO:0008006" key="7">
    <source>
        <dbReference type="Google" id="ProtNLM"/>
    </source>
</evidence>
<evidence type="ECO:0000259" key="5">
    <source>
        <dbReference type="Pfam" id="PF11794"/>
    </source>
</evidence>
<feature type="domain" description="HpaB/PvcC/4-BUDH C-terminal" evidence="4">
    <location>
        <begin position="150"/>
        <end position="338"/>
    </location>
</feature>
<dbReference type="InterPro" id="IPR009100">
    <property type="entry name" value="AcylCoA_DH/oxidase_NM_dom_sf"/>
</dbReference>